<keyword evidence="2" id="KW-1185">Reference proteome</keyword>
<dbReference type="Pfam" id="PF11977">
    <property type="entry name" value="RNase_Zc3h12a"/>
    <property type="match status" value="1"/>
</dbReference>
<evidence type="ECO:0000313" key="2">
    <source>
        <dbReference type="Proteomes" id="UP000038045"/>
    </source>
</evidence>
<dbReference type="InterPro" id="IPR021869">
    <property type="entry name" value="RNase_Zc3h12_NYN"/>
</dbReference>
<dbReference type="PANTHER" id="PTHR12876:SF40">
    <property type="entry name" value="RNASE NYN DOMAIN-CONTAINING PROTEIN"/>
    <property type="match status" value="1"/>
</dbReference>
<dbReference type="WBParaSite" id="PTRK_0000371100.1">
    <property type="protein sequence ID" value="PTRK_0000371100.1"/>
    <property type="gene ID" value="PTRK_0000371100"/>
</dbReference>
<name>A0A0N4Z8S7_PARTI</name>
<dbReference type="InterPro" id="IPR051101">
    <property type="entry name" value="ZC3H12/N4BP1_RNase_Reg"/>
</dbReference>
<dbReference type="STRING" id="131310.A0A0N4Z8S7"/>
<evidence type="ECO:0000313" key="3">
    <source>
        <dbReference type="WBParaSite" id="PTRK_0000371100.1"/>
    </source>
</evidence>
<organism evidence="2 3">
    <name type="scientific">Parastrongyloides trichosuri</name>
    <name type="common">Possum-specific nematode worm</name>
    <dbReference type="NCBI Taxonomy" id="131310"/>
    <lineage>
        <taxon>Eukaryota</taxon>
        <taxon>Metazoa</taxon>
        <taxon>Ecdysozoa</taxon>
        <taxon>Nematoda</taxon>
        <taxon>Chromadorea</taxon>
        <taxon>Rhabditida</taxon>
        <taxon>Tylenchina</taxon>
        <taxon>Panagrolaimomorpha</taxon>
        <taxon>Strongyloidoidea</taxon>
        <taxon>Strongyloididae</taxon>
        <taxon>Parastrongyloides</taxon>
    </lineage>
</organism>
<dbReference type="Proteomes" id="UP000038045">
    <property type="component" value="Unplaced"/>
</dbReference>
<dbReference type="GO" id="GO:0036464">
    <property type="term" value="C:cytoplasmic ribonucleoprotein granule"/>
    <property type="evidence" value="ECO:0007669"/>
    <property type="project" value="TreeGrafter"/>
</dbReference>
<proteinExistence type="predicted"/>
<reference evidence="3" key="1">
    <citation type="submission" date="2017-02" db="UniProtKB">
        <authorList>
            <consortium name="WormBaseParasite"/>
        </authorList>
    </citation>
    <scope>IDENTIFICATION</scope>
</reference>
<dbReference type="Gene3D" id="3.40.50.11980">
    <property type="match status" value="1"/>
</dbReference>
<feature type="domain" description="RNase NYN" evidence="1">
    <location>
        <begin position="740"/>
        <end position="889"/>
    </location>
</feature>
<sequence length="1113" mass="129208">MLCEEDYGKNVLEAKECKFVDGTFKYQNIDSEINKLVTQSIKSNLEISDIEKINCIEGMLILRLYNESTTCDIKNILPRKIFKEKNLKKSKIERNLNIEDMNMEKKDADVLLIEEEELSNSGTDSYADIELMESISPNINDTKTIKNDKSTVSVCVTDGKWINSNVSSNLTALSNWIASKFNESLKNKPFMMKLQSMMEVDKSSIKKLVKTSCTASNNDLSTISSVNSCPALYQNTSTNLKVINNDINIPINHCNIELWHYMQRILKEDKCGINFFNTPIDHNIKNEDNIKLLAQAYYKLNDMELPESRMEYLKIVAGNAIRKAEVSRIETYDLALKILIKQLNDQILNDSRATSKRMKAILEGRLKNIWSTKQFKKILLDSSENFYVLPKDYYKKVFKCMTRNEIKALKYYKWVNKRRSKNINRYLVLSNKYNRLKVSYGEDKSIEEMICDSFYKFFGIKRQTNMAGFYELRRDQFSNIIVSIIKPHFWKSLPLQKSDFEKFMKSEEMKNMIGKIVFDMKGFLKEFIHHNDIPDIISKFENRIINCLNDFLRTNQPLTDASISRSIVKKSNIILKIDKSIKRKKYDKIDKTILLKKGMTAYKKYVSLLKSIRVPIPGTYGNLSLTDPTSGRGSSYSNINSGKSQKLFEKIDSTISSSSFSSRGTRMSSEINSNGIRYLYDGEFIINPERSIYSSTYKHETHKKNLQALSNDKMEANIYSVAIDECDKSVIERNSDTLFRPVYVNGVEAGYSMQSKKGDLLCVRGITITINYFLSRGHQVQAFLPSVYKHHPDRCDNYDELLSLYEMNLVEFTQEYGADKYVEVNCQILQRAIEFGGCIVARSQMHVIVDERSIFSKVVEERLLMPTFCDEDIFFPLDGPLGRLGNSFNDTLLCRKYEEDWDRVRLQQLNFRDQKIWLFALAYLLESDKWFRQAEFLEGYYAKPLNLPPANVSSYLLNSAKYYQPHPPETCTKSSRGYRLIKLQKKSSSDYRLVRNRTVSTEICLEEQHRLLQNEVIEFMSDPLIKKLFRQRVADKIPSYILTEHKGFRLCVKPTEKKFTTVEDQRLRGLYTVASKPIDQFSSICEVTESRDYLSFDWKSLNSFNSATSNILM</sequence>
<evidence type="ECO:0000259" key="1">
    <source>
        <dbReference type="Pfam" id="PF11977"/>
    </source>
</evidence>
<dbReference type="GO" id="GO:0005634">
    <property type="term" value="C:nucleus"/>
    <property type="evidence" value="ECO:0007669"/>
    <property type="project" value="TreeGrafter"/>
</dbReference>
<dbReference type="AlphaFoldDB" id="A0A0N4Z8S7"/>
<protein>
    <submittedName>
        <fullName evidence="3">RNase_Zc3h12a domain-containing protein</fullName>
    </submittedName>
</protein>
<dbReference type="GO" id="GO:0004521">
    <property type="term" value="F:RNA endonuclease activity"/>
    <property type="evidence" value="ECO:0007669"/>
    <property type="project" value="TreeGrafter"/>
</dbReference>
<dbReference type="PANTHER" id="PTHR12876">
    <property type="entry name" value="N4BP1-RELATED"/>
    <property type="match status" value="1"/>
</dbReference>
<accession>A0A0N4Z8S7</accession>
<dbReference type="GO" id="GO:0003729">
    <property type="term" value="F:mRNA binding"/>
    <property type="evidence" value="ECO:0007669"/>
    <property type="project" value="TreeGrafter"/>
</dbReference>